<name>A0A4Y7PJR8_9AGAM</name>
<evidence type="ECO:0000256" key="2">
    <source>
        <dbReference type="SAM" id="Phobius"/>
    </source>
</evidence>
<evidence type="ECO:0000313" key="5">
    <source>
        <dbReference type="Proteomes" id="UP000294933"/>
    </source>
</evidence>
<accession>A0A4Y7PJR8</accession>
<evidence type="ECO:0000259" key="3">
    <source>
        <dbReference type="Pfam" id="PF01693"/>
    </source>
</evidence>
<keyword evidence="2" id="KW-0472">Membrane</keyword>
<dbReference type="InterPro" id="IPR011320">
    <property type="entry name" value="RNase_H1_N"/>
</dbReference>
<evidence type="ECO:0000256" key="1">
    <source>
        <dbReference type="SAM" id="MobiDB-lite"/>
    </source>
</evidence>
<proteinExistence type="predicted"/>
<feature type="region of interest" description="Disordered" evidence="1">
    <location>
        <begin position="151"/>
        <end position="197"/>
    </location>
</feature>
<feature type="region of interest" description="Disordered" evidence="1">
    <location>
        <begin position="1"/>
        <end position="33"/>
    </location>
</feature>
<dbReference type="EMBL" id="ML170307">
    <property type="protein sequence ID" value="TDL14789.1"/>
    <property type="molecule type" value="Genomic_DNA"/>
</dbReference>
<feature type="compositionally biased region" description="Basic and acidic residues" evidence="1">
    <location>
        <begin position="183"/>
        <end position="197"/>
    </location>
</feature>
<dbReference type="InterPro" id="IPR037056">
    <property type="entry name" value="RNase_H1_N_sf"/>
</dbReference>
<sequence>MVDLSHTSVQQNDRNNDDDDERRNLPFPRRPDTADDTDTNAFLMMIFVFLRTLLGIIQAGFAALAAAPQLVQRLAPAASAPVPANPYPFPIFYAAPHHLGERWYAVYVGTRVGVFNDWADVADATSGVSGNSQRRFGSRAEAVHSFRTALDRGHVRHMPSQPPADNTNQGETSAHFATFSDPPDLKPRPKKEESDDE</sequence>
<feature type="compositionally biased region" description="Polar residues" evidence="1">
    <location>
        <begin position="1"/>
        <end position="11"/>
    </location>
</feature>
<feature type="compositionally biased region" description="Polar residues" evidence="1">
    <location>
        <begin position="163"/>
        <end position="172"/>
    </location>
</feature>
<feature type="transmembrane region" description="Helical" evidence="2">
    <location>
        <begin position="41"/>
        <end position="64"/>
    </location>
</feature>
<dbReference type="AlphaFoldDB" id="A0A4Y7PJR8"/>
<feature type="domain" description="Ribonuclease H1 N-terminal" evidence="3">
    <location>
        <begin position="103"/>
        <end position="142"/>
    </location>
</feature>
<dbReference type="Gene3D" id="3.40.970.10">
    <property type="entry name" value="Ribonuclease H1, N-terminal domain"/>
    <property type="match status" value="1"/>
</dbReference>
<gene>
    <name evidence="4" type="ORF">BD410DRAFT_845723</name>
</gene>
<dbReference type="SUPFAM" id="SSF55658">
    <property type="entry name" value="L9 N-domain-like"/>
    <property type="match status" value="1"/>
</dbReference>
<keyword evidence="2" id="KW-0812">Transmembrane</keyword>
<dbReference type="InterPro" id="IPR009027">
    <property type="entry name" value="Ribosomal_bL9/RNase_H1_N"/>
</dbReference>
<feature type="compositionally biased region" description="Basic and acidic residues" evidence="1">
    <location>
        <begin position="21"/>
        <end position="33"/>
    </location>
</feature>
<dbReference type="VEuPathDB" id="FungiDB:BD410DRAFT_845723"/>
<protein>
    <recommendedName>
        <fullName evidence="3">Ribonuclease H1 N-terminal domain-containing protein</fullName>
    </recommendedName>
</protein>
<dbReference type="OrthoDB" id="3270804at2759"/>
<dbReference type="Pfam" id="PF01693">
    <property type="entry name" value="Cauli_VI"/>
    <property type="match status" value="1"/>
</dbReference>
<evidence type="ECO:0000313" key="4">
    <source>
        <dbReference type="EMBL" id="TDL14789.1"/>
    </source>
</evidence>
<dbReference type="STRING" id="50990.A0A4Y7PJR8"/>
<organism evidence="4 5">
    <name type="scientific">Rickenella mellea</name>
    <dbReference type="NCBI Taxonomy" id="50990"/>
    <lineage>
        <taxon>Eukaryota</taxon>
        <taxon>Fungi</taxon>
        <taxon>Dikarya</taxon>
        <taxon>Basidiomycota</taxon>
        <taxon>Agaricomycotina</taxon>
        <taxon>Agaricomycetes</taxon>
        <taxon>Hymenochaetales</taxon>
        <taxon>Rickenellaceae</taxon>
        <taxon>Rickenella</taxon>
    </lineage>
</organism>
<keyword evidence="5" id="KW-1185">Reference proteome</keyword>
<reference evidence="4 5" key="1">
    <citation type="submission" date="2018-06" db="EMBL/GenBank/DDBJ databases">
        <title>A transcriptomic atlas of mushroom development highlights an independent origin of complex multicellularity.</title>
        <authorList>
            <consortium name="DOE Joint Genome Institute"/>
            <person name="Krizsan K."/>
            <person name="Almasi E."/>
            <person name="Merenyi Z."/>
            <person name="Sahu N."/>
            <person name="Viragh M."/>
            <person name="Koszo T."/>
            <person name="Mondo S."/>
            <person name="Kiss B."/>
            <person name="Balint B."/>
            <person name="Kues U."/>
            <person name="Barry K."/>
            <person name="Hegedus J.C."/>
            <person name="Henrissat B."/>
            <person name="Johnson J."/>
            <person name="Lipzen A."/>
            <person name="Ohm R."/>
            <person name="Nagy I."/>
            <person name="Pangilinan J."/>
            <person name="Yan J."/>
            <person name="Xiong Y."/>
            <person name="Grigoriev I.V."/>
            <person name="Hibbett D.S."/>
            <person name="Nagy L.G."/>
        </authorList>
    </citation>
    <scope>NUCLEOTIDE SEQUENCE [LARGE SCALE GENOMIC DNA]</scope>
    <source>
        <strain evidence="4 5">SZMC22713</strain>
    </source>
</reference>
<keyword evidence="2" id="KW-1133">Transmembrane helix</keyword>
<dbReference type="Proteomes" id="UP000294933">
    <property type="component" value="Unassembled WGS sequence"/>
</dbReference>